<keyword evidence="3" id="KW-1185">Reference proteome</keyword>
<comment type="caution">
    <text evidence="2">The sequence shown here is derived from an EMBL/GenBank/DDBJ whole genome shotgun (WGS) entry which is preliminary data.</text>
</comment>
<dbReference type="CDD" id="cd02933">
    <property type="entry name" value="OYE_like_FMN"/>
    <property type="match status" value="1"/>
</dbReference>
<dbReference type="PANTHER" id="PTHR22893">
    <property type="entry name" value="NADH OXIDOREDUCTASE-RELATED"/>
    <property type="match status" value="1"/>
</dbReference>
<dbReference type="EMBL" id="JABCKI010000292">
    <property type="protein sequence ID" value="KAG5651137.1"/>
    <property type="molecule type" value="Genomic_DNA"/>
</dbReference>
<dbReference type="PANTHER" id="PTHR22893:SF91">
    <property type="entry name" value="NADPH DEHYDROGENASE 2-RELATED"/>
    <property type="match status" value="1"/>
</dbReference>
<reference evidence="2" key="2">
    <citation type="submission" date="2021-10" db="EMBL/GenBank/DDBJ databases">
        <title>Phylogenomics reveals ancestral predisposition of the termite-cultivated fungus Termitomyces towards a domesticated lifestyle.</title>
        <authorList>
            <person name="Auxier B."/>
            <person name="Grum-Grzhimaylo A."/>
            <person name="Cardenas M.E."/>
            <person name="Lodge J.D."/>
            <person name="Laessoe T."/>
            <person name="Pedersen O."/>
            <person name="Smith M.E."/>
            <person name="Kuyper T.W."/>
            <person name="Franco-Molano E.A."/>
            <person name="Baroni T.J."/>
            <person name="Aanen D.K."/>
        </authorList>
    </citation>
    <scope>NUCLEOTIDE SEQUENCE</scope>
    <source>
        <strain evidence="2">D49</strain>
    </source>
</reference>
<sequence length="384" mass="42785">MAKSKLFQPIQLGNLILKHRVVLPPLTRFRATDDHVPLPHVAEYYAQRSSRRGTLLISEASFIAHRASGYPNTPGIWNEKQISAWRKIQSMRTAPSSSMFMQLWALGRTATPSQLTKEDPNLKYEGASTVPLPENGGVIPHPLTIPEINEYIKLYATAAHNAVHLAGFDGVEVHGANGYLVDQFLQDVSNVRTDAYGGSISNRARFGLEVMEAVVRRVGEKRAAIRLSPWGLNNSMGMSDPKPQFGYFVEELRKRFPNLAYVHAVEPRGDDHTDMTLPGGHSNDFIREIWGSGDGPNDRRLISAGGHTRATGIETADKKGDLVAYGRPFIANPDLPYRLENDIPLTVGDRKWYYNYGSMDPKGYTDYPFAGEVSNSEYLQESKL</sequence>
<dbReference type="Gene3D" id="3.20.20.70">
    <property type="entry name" value="Aldolase class I"/>
    <property type="match status" value="1"/>
</dbReference>
<dbReference type="InterPro" id="IPR013785">
    <property type="entry name" value="Aldolase_TIM"/>
</dbReference>
<evidence type="ECO:0000313" key="2">
    <source>
        <dbReference type="EMBL" id="KAG5651137.1"/>
    </source>
</evidence>
<dbReference type="AlphaFoldDB" id="A0A9P7GIA5"/>
<dbReference type="GO" id="GO:0003959">
    <property type="term" value="F:NADPH dehydrogenase activity"/>
    <property type="evidence" value="ECO:0007669"/>
    <property type="project" value="TreeGrafter"/>
</dbReference>
<dbReference type="Proteomes" id="UP000717328">
    <property type="component" value="Unassembled WGS sequence"/>
</dbReference>
<accession>A0A9P7GIA5</accession>
<dbReference type="Pfam" id="PF00724">
    <property type="entry name" value="Oxidored_FMN"/>
    <property type="match status" value="1"/>
</dbReference>
<dbReference type="GO" id="GO:0010181">
    <property type="term" value="F:FMN binding"/>
    <property type="evidence" value="ECO:0007669"/>
    <property type="project" value="InterPro"/>
</dbReference>
<reference evidence="2" key="1">
    <citation type="submission" date="2021-02" db="EMBL/GenBank/DDBJ databases">
        <authorList>
            <person name="Nieuwenhuis M."/>
            <person name="Van De Peppel L.J.J."/>
        </authorList>
    </citation>
    <scope>NUCLEOTIDE SEQUENCE</scope>
    <source>
        <strain evidence="2">D49</strain>
    </source>
</reference>
<gene>
    <name evidence="2" type="ORF">H0H81_009748</name>
</gene>
<name>A0A9P7GIA5_9AGAR</name>
<dbReference type="OrthoDB" id="276546at2759"/>
<evidence type="ECO:0000259" key="1">
    <source>
        <dbReference type="Pfam" id="PF00724"/>
    </source>
</evidence>
<protein>
    <recommendedName>
        <fullName evidence="1">NADH:flavin oxidoreductase/NADH oxidase N-terminal domain-containing protein</fullName>
    </recommendedName>
</protein>
<dbReference type="SUPFAM" id="SSF51395">
    <property type="entry name" value="FMN-linked oxidoreductases"/>
    <property type="match status" value="1"/>
</dbReference>
<evidence type="ECO:0000313" key="3">
    <source>
        <dbReference type="Proteomes" id="UP000717328"/>
    </source>
</evidence>
<proteinExistence type="predicted"/>
<organism evidence="2 3">
    <name type="scientific">Sphagnurus paluster</name>
    <dbReference type="NCBI Taxonomy" id="117069"/>
    <lineage>
        <taxon>Eukaryota</taxon>
        <taxon>Fungi</taxon>
        <taxon>Dikarya</taxon>
        <taxon>Basidiomycota</taxon>
        <taxon>Agaricomycotina</taxon>
        <taxon>Agaricomycetes</taxon>
        <taxon>Agaricomycetidae</taxon>
        <taxon>Agaricales</taxon>
        <taxon>Tricholomatineae</taxon>
        <taxon>Lyophyllaceae</taxon>
        <taxon>Sphagnurus</taxon>
    </lineage>
</organism>
<feature type="domain" description="NADH:flavin oxidoreductase/NADH oxidase N-terminal" evidence="1">
    <location>
        <begin position="5"/>
        <end position="345"/>
    </location>
</feature>
<dbReference type="InterPro" id="IPR045247">
    <property type="entry name" value="Oye-like"/>
</dbReference>
<dbReference type="InterPro" id="IPR001155">
    <property type="entry name" value="OxRdtase_FMN_N"/>
</dbReference>